<dbReference type="InterPro" id="IPR051939">
    <property type="entry name" value="Glycosyltr_41/O-GlcNAc_trsf"/>
</dbReference>
<dbReference type="SMART" id="SM00028">
    <property type="entry name" value="TPR"/>
    <property type="match status" value="10"/>
</dbReference>
<evidence type="ECO:0000256" key="2">
    <source>
        <dbReference type="ARBA" id="ARBA00005386"/>
    </source>
</evidence>
<dbReference type="Proteomes" id="UP000326939">
    <property type="component" value="Chromosome 16"/>
</dbReference>
<dbReference type="Gene3D" id="3.40.50.2000">
    <property type="entry name" value="Glycogen Phosphorylase B"/>
    <property type="match status" value="1"/>
</dbReference>
<dbReference type="EC" id="2.4.1.255" evidence="3"/>
<proteinExistence type="inferred from homology"/>
<dbReference type="Pfam" id="PF00515">
    <property type="entry name" value="TPR_1"/>
    <property type="match status" value="3"/>
</dbReference>
<evidence type="ECO:0000256" key="7">
    <source>
        <dbReference type="ARBA" id="ARBA00022803"/>
    </source>
</evidence>
<accession>A0A5N5JK95</accession>
<keyword evidence="6" id="KW-0677">Repeat</keyword>
<dbReference type="Pfam" id="PF13432">
    <property type="entry name" value="TPR_16"/>
    <property type="match status" value="1"/>
</dbReference>
<dbReference type="PANTHER" id="PTHR44835">
    <property type="entry name" value="UDP-N-ACETYLGLUCOSAMINE--PEPTIDE N-ACETYLGLUCOSAMINYLTRANSFERASE SPINDLY-RELATED"/>
    <property type="match status" value="1"/>
</dbReference>
<keyword evidence="5" id="KW-0808">Transferase</keyword>
<dbReference type="InterPro" id="IPR029489">
    <property type="entry name" value="OGT/SEC/SPY_C"/>
</dbReference>
<feature type="compositionally biased region" description="Polar residues" evidence="9">
    <location>
        <begin position="1035"/>
        <end position="1046"/>
    </location>
</feature>
<dbReference type="PROSITE" id="PS50005">
    <property type="entry name" value="TPR"/>
    <property type="match status" value="6"/>
</dbReference>
<dbReference type="UniPathway" id="UPA00378"/>
<evidence type="ECO:0000256" key="9">
    <source>
        <dbReference type="SAM" id="MobiDB-lite"/>
    </source>
</evidence>
<evidence type="ECO:0000259" key="10">
    <source>
        <dbReference type="Pfam" id="PF13844"/>
    </source>
</evidence>
<feature type="repeat" description="TPR" evidence="8">
    <location>
        <begin position="307"/>
        <end position="340"/>
    </location>
</feature>
<dbReference type="Pfam" id="PF13844">
    <property type="entry name" value="Glyco_transf_41"/>
    <property type="match status" value="2"/>
</dbReference>
<dbReference type="Gene3D" id="3.40.50.11380">
    <property type="match status" value="1"/>
</dbReference>
<feature type="repeat" description="TPR" evidence="8">
    <location>
        <begin position="523"/>
        <end position="556"/>
    </location>
</feature>
<evidence type="ECO:0000256" key="8">
    <source>
        <dbReference type="PROSITE-ProRule" id="PRU00339"/>
    </source>
</evidence>
<name>A0A5N5JK95_9ROSI</name>
<evidence type="ECO:0000256" key="5">
    <source>
        <dbReference type="ARBA" id="ARBA00022679"/>
    </source>
</evidence>
<feature type="repeat" description="TPR" evidence="8">
    <location>
        <begin position="239"/>
        <end position="272"/>
    </location>
</feature>
<dbReference type="PANTHER" id="PTHR44835:SF1">
    <property type="entry name" value="PROTEIN O-GLCNAC TRANSFERASE"/>
    <property type="match status" value="1"/>
</dbReference>
<evidence type="ECO:0000256" key="6">
    <source>
        <dbReference type="ARBA" id="ARBA00022737"/>
    </source>
</evidence>
<protein>
    <recommendedName>
        <fullName evidence="3">protein O-GlcNAc transferase</fullName>
        <ecNumber evidence="3">2.4.1.255</ecNumber>
    </recommendedName>
</protein>
<comment type="caution">
    <text evidence="11">The sequence shown here is derived from an EMBL/GenBank/DDBJ whole genome shotgun (WGS) entry which is preliminary data.</text>
</comment>
<keyword evidence="12" id="KW-1185">Reference proteome</keyword>
<feature type="domain" description="O-GlcNAc transferase C-terminal" evidence="10">
    <location>
        <begin position="776"/>
        <end position="907"/>
    </location>
</feature>
<organism evidence="11 12">
    <name type="scientific">Salix brachista</name>
    <dbReference type="NCBI Taxonomy" id="2182728"/>
    <lineage>
        <taxon>Eukaryota</taxon>
        <taxon>Viridiplantae</taxon>
        <taxon>Streptophyta</taxon>
        <taxon>Embryophyta</taxon>
        <taxon>Tracheophyta</taxon>
        <taxon>Spermatophyta</taxon>
        <taxon>Magnoliopsida</taxon>
        <taxon>eudicotyledons</taxon>
        <taxon>Gunneridae</taxon>
        <taxon>Pentapetalae</taxon>
        <taxon>rosids</taxon>
        <taxon>fabids</taxon>
        <taxon>Malpighiales</taxon>
        <taxon>Salicaceae</taxon>
        <taxon>Saliceae</taxon>
        <taxon>Salix</taxon>
    </lineage>
</organism>
<evidence type="ECO:0000256" key="3">
    <source>
        <dbReference type="ARBA" id="ARBA00011970"/>
    </source>
</evidence>
<feature type="region of interest" description="Disordered" evidence="9">
    <location>
        <begin position="1032"/>
        <end position="1054"/>
    </location>
</feature>
<feature type="domain" description="O-GlcNAc transferase C-terminal" evidence="10">
    <location>
        <begin position="601"/>
        <end position="759"/>
    </location>
</feature>
<dbReference type="Pfam" id="PF13181">
    <property type="entry name" value="TPR_8"/>
    <property type="match status" value="1"/>
</dbReference>
<feature type="region of interest" description="Disordered" evidence="9">
    <location>
        <begin position="21"/>
        <end position="42"/>
    </location>
</feature>
<evidence type="ECO:0000256" key="1">
    <source>
        <dbReference type="ARBA" id="ARBA00004922"/>
    </source>
</evidence>
<feature type="compositionally biased region" description="Low complexity" evidence="9">
    <location>
        <begin position="25"/>
        <end position="42"/>
    </location>
</feature>
<dbReference type="InterPro" id="IPR011990">
    <property type="entry name" value="TPR-like_helical_dom_sf"/>
</dbReference>
<dbReference type="InterPro" id="IPR019734">
    <property type="entry name" value="TPR_rpt"/>
</dbReference>
<feature type="repeat" description="TPR" evidence="8">
    <location>
        <begin position="489"/>
        <end position="522"/>
    </location>
</feature>
<feature type="repeat" description="TPR" evidence="8">
    <location>
        <begin position="82"/>
        <end position="115"/>
    </location>
</feature>
<sequence>MAWTENDAGSVREKELIEDNGFLKGSQPSTGTSGSPVVSSPVQKGFEGKDALSYANILRSRNKFADALALYESVLEKDSGIVEAYIGKGICLQMQNMGRLAFDSFAEAIKLDPQNACALTHCGILYKDEGRLLEAAEIVLIAQLSMHVYGLRRMSHPACVECKAKTMKLWSIKVSLRTAMHVDELTMFYHDIAMNTILQGIETVSLQIICVYIRVDHTRSYHKALKADLSYKPASECLAIVLTDLGTSLKLSGNTQEGIQKYYEALKVDPQYAPAYYNLGVVYSEMMQYDTALSCYEKAAIERPMYAEAYCNMGVIYKNRGDLESAIACYERCLAVSPNFEIAKNNMAIALTDLGTKVKLEGDISQGVAYYKKALYYNWHYADAMYNLGVAYGEMLKFEMVNDLWEFYHAIVFYELAFNFNPHCAEACNNLGVIYKDRDNLDKAVECYQANFDTCADSKCSHSCVSVAEIIFAVVIILQLALSIKPNFSQSLNNLGVVYTVQGKMDAAASMIEKAIIANPTYAEAYNNLGVLYRDAGNISMAISAYEQCLEIDPDSRNAGQNRLLAMNYINEGHDDKLFEAHRDWGRRFMRLYPQYTSWDNPKAPDRPIVIGYVSPDYFTHSVSYFIEVPLVYHEYANYKVVVYSAVVKPDAKTNRFREKVLKKGGIWRDIYGIDEKKVAIMVREDKVDILVELTGHTANNKLGMMACRPAPVQVTWIGYPNTTGLPTIDYRITDSFTDPPDTKQKHVEELIRLPECFLCYIPSPEAGPVAPTPALSNGFITFGSFNNLAKITPKVLQVWARILCAVPNSRLVVKCKPFCCDSVRQRFLTMLEQLGLEPLHVDLLPLILLNHDHMQAYSLMDISLDTFPYAGTTTTCESLYMGVPCVTMAGTVHAHNVGVSLLSNVDYFCFVIDSTKVVFTVHLQISSMLFSDIETVMIKIEATGLGHLVAKNEEEYVQLALQLASDIAALSKLRMSLRDLMSKSPVCDGPNFTLGIETTYRNIWHRYCKGDVPSLRRIELLQQQGIPKEVPIKNTDSTRIPSSKDGSPESIKANGFSAVPLLKVDHSCGENGSPINNTINSGKMS</sequence>
<keyword evidence="7 8" id="KW-0802">TPR repeat</keyword>
<evidence type="ECO:0000313" key="11">
    <source>
        <dbReference type="EMBL" id="KAB5519699.1"/>
    </source>
</evidence>
<dbReference type="SUPFAM" id="SSF48452">
    <property type="entry name" value="TPR-like"/>
    <property type="match status" value="3"/>
</dbReference>
<reference evidence="12" key="1">
    <citation type="journal article" date="2019" name="Gigascience">
        <title>De novo genome assembly of the endangered Acer yangbiense, a plant species with extremely small populations endemic to Yunnan Province, China.</title>
        <authorList>
            <person name="Yang J."/>
            <person name="Wariss H.M."/>
            <person name="Tao L."/>
            <person name="Zhang R."/>
            <person name="Yun Q."/>
            <person name="Hollingsworth P."/>
            <person name="Dao Z."/>
            <person name="Luo G."/>
            <person name="Guo H."/>
            <person name="Ma Y."/>
            <person name="Sun W."/>
        </authorList>
    </citation>
    <scope>NUCLEOTIDE SEQUENCE [LARGE SCALE GENOMIC DNA]</scope>
    <source>
        <strain evidence="12">cv. br00</strain>
    </source>
</reference>
<feature type="repeat" description="TPR" evidence="8">
    <location>
        <begin position="273"/>
        <end position="306"/>
    </location>
</feature>
<keyword evidence="4" id="KW-0328">Glycosyltransferase</keyword>
<comment type="similarity">
    <text evidence="2">Belongs to the glycosyltransferase 41 family. O-GlcNAc transferase subfamily.</text>
</comment>
<evidence type="ECO:0000313" key="12">
    <source>
        <dbReference type="Proteomes" id="UP000326939"/>
    </source>
</evidence>
<dbReference type="Gene3D" id="1.25.40.10">
    <property type="entry name" value="Tetratricopeptide repeat domain"/>
    <property type="match status" value="4"/>
</dbReference>
<dbReference type="AlphaFoldDB" id="A0A5N5JK95"/>
<dbReference type="EMBL" id="VDCV01000016">
    <property type="protein sequence ID" value="KAB5519699.1"/>
    <property type="molecule type" value="Genomic_DNA"/>
</dbReference>
<comment type="pathway">
    <text evidence="1">Protein modification; protein glycosylation.</text>
</comment>
<gene>
    <name evidence="11" type="ORF">DKX38_024018</name>
</gene>
<dbReference type="PROSITE" id="PS50293">
    <property type="entry name" value="TPR_REGION"/>
    <property type="match status" value="3"/>
</dbReference>
<evidence type="ECO:0000256" key="4">
    <source>
        <dbReference type="ARBA" id="ARBA00022676"/>
    </source>
</evidence>
<dbReference type="GO" id="GO:0097363">
    <property type="term" value="F:protein O-acetylglucosaminyltransferase activity"/>
    <property type="evidence" value="ECO:0007669"/>
    <property type="project" value="UniProtKB-EC"/>
</dbReference>